<organism evidence="1 2">
    <name type="scientific">Mucuna pruriens</name>
    <name type="common">Velvet bean</name>
    <name type="synonym">Dolichos pruriens</name>
    <dbReference type="NCBI Taxonomy" id="157652"/>
    <lineage>
        <taxon>Eukaryota</taxon>
        <taxon>Viridiplantae</taxon>
        <taxon>Streptophyta</taxon>
        <taxon>Embryophyta</taxon>
        <taxon>Tracheophyta</taxon>
        <taxon>Spermatophyta</taxon>
        <taxon>Magnoliopsida</taxon>
        <taxon>eudicotyledons</taxon>
        <taxon>Gunneridae</taxon>
        <taxon>Pentapetalae</taxon>
        <taxon>rosids</taxon>
        <taxon>fabids</taxon>
        <taxon>Fabales</taxon>
        <taxon>Fabaceae</taxon>
        <taxon>Papilionoideae</taxon>
        <taxon>50 kb inversion clade</taxon>
        <taxon>NPAAA clade</taxon>
        <taxon>indigoferoid/millettioid clade</taxon>
        <taxon>Phaseoleae</taxon>
        <taxon>Mucuna</taxon>
    </lineage>
</organism>
<reference evidence="1" key="1">
    <citation type="submission" date="2018-05" db="EMBL/GenBank/DDBJ databases">
        <title>Draft genome of Mucuna pruriens seed.</title>
        <authorList>
            <person name="Nnadi N.E."/>
            <person name="Vos R."/>
            <person name="Hasami M.H."/>
            <person name="Devisetty U.K."/>
            <person name="Aguiy J.C."/>
        </authorList>
    </citation>
    <scope>NUCLEOTIDE SEQUENCE [LARGE SCALE GENOMIC DNA]</scope>
    <source>
        <strain evidence="1">JCA_2017</strain>
    </source>
</reference>
<comment type="caution">
    <text evidence="1">The sequence shown here is derived from an EMBL/GenBank/DDBJ whole genome shotgun (WGS) entry which is preliminary data.</text>
</comment>
<evidence type="ECO:0000313" key="1">
    <source>
        <dbReference type="EMBL" id="RDX81773.1"/>
    </source>
</evidence>
<dbReference type="EMBL" id="QJKJ01007832">
    <property type="protein sequence ID" value="RDX81773.1"/>
    <property type="molecule type" value="Genomic_DNA"/>
</dbReference>
<keyword evidence="2" id="KW-1185">Reference proteome</keyword>
<dbReference type="OrthoDB" id="1938551at2759"/>
<feature type="non-terminal residue" evidence="1">
    <location>
        <position position="1"/>
    </location>
</feature>
<evidence type="ECO:0000313" key="2">
    <source>
        <dbReference type="Proteomes" id="UP000257109"/>
    </source>
</evidence>
<sequence>MKLLTNWRSNDSLPYYVVLVRVKRETYKELLTKTKSRLNIWKSKAMFMTEEGHSCKVHHPFSSRICHIYDEMDKLCIDFSWGDHTRGKKTGGLAIKKIRKINYAFLLKLGWEICVHPDKLWIKFVRNKYKCSHDTIFTFNPFSSSSICWRGIHQCQPLN</sequence>
<dbReference type="AlphaFoldDB" id="A0A371FUM5"/>
<name>A0A371FUM5_MUCPR</name>
<protein>
    <submittedName>
        <fullName evidence="1">Uncharacterized protein</fullName>
    </submittedName>
</protein>
<dbReference type="Proteomes" id="UP000257109">
    <property type="component" value="Unassembled WGS sequence"/>
</dbReference>
<accession>A0A371FUM5</accession>
<dbReference type="STRING" id="157652.A0A371FUM5"/>
<gene>
    <name evidence="1" type="ORF">CR513_37510</name>
</gene>
<proteinExistence type="predicted"/>